<dbReference type="Pfam" id="PF02518">
    <property type="entry name" value="HATPase_c"/>
    <property type="match status" value="1"/>
</dbReference>
<dbReference type="SMART" id="SM00388">
    <property type="entry name" value="HisKA"/>
    <property type="match status" value="1"/>
</dbReference>
<dbReference type="RefSeq" id="WP_115269856.1">
    <property type="nucleotide sequence ID" value="NZ_JBNPOW010000001.1"/>
</dbReference>
<dbReference type="GO" id="GO:0016036">
    <property type="term" value="P:cellular response to phosphate starvation"/>
    <property type="evidence" value="ECO:0007669"/>
    <property type="project" value="TreeGrafter"/>
</dbReference>
<sequence length="443" mass="50210">MLKSNNVKRVLSSAGFEHFFHFFTVFSGIFIIMTTLILQVMRTGLYASPDSSLTAIAKNADQYVALAMARTITVTETDSSDGDNDTTYEPKVSIAKVSPNIDLILFDKKGNRLTENTSFSKLQNLDVDVRKRGTIISATVPSLFGQENEHYHYITVKVHDNNYPNVRYMTIAVNVEQLVAANERYERIIITLMVIFWIVSIGASIYLAMWTRKPIIESYEKQKSFVENASHELRTPLSVLQNRLEVLLRKPNETILDNFENLASSLEEVRNMRLLTTNLLNLARRDDGIKPELTQITPEEIETIFENYSLIAEESGKQFNSENLVARPFRSDRTLLKQVMTILFDNAMKYTGDDGVIDFTIKTNDRTLILSVADNGYGISDADKKKIFDRFYRVDKARTRQQGGFGLGLSLAQQIVKSLKGSITVKDNTPQGTIFEVKLPINK</sequence>
<dbReference type="EC" id="2.7.13.3" evidence="3"/>
<keyword evidence="8" id="KW-0812">Transmembrane</keyword>
<comment type="catalytic activity">
    <reaction evidence="1">
        <text>ATP + protein L-histidine = ADP + protein N-phospho-L-histidine.</text>
        <dbReference type="EC" id="2.7.13.3"/>
    </reaction>
</comment>
<dbReference type="SUPFAM" id="SSF47384">
    <property type="entry name" value="Homodimeric domain of signal transducing histidine kinase"/>
    <property type="match status" value="1"/>
</dbReference>
<dbReference type="OrthoDB" id="9813151at2"/>
<dbReference type="CDD" id="cd00075">
    <property type="entry name" value="HATPase"/>
    <property type="match status" value="1"/>
</dbReference>
<gene>
    <name evidence="10" type="primary">ciaH</name>
    <name evidence="10" type="ORF">NCTC12224_01744</name>
</gene>
<dbReference type="GO" id="GO:0005886">
    <property type="term" value="C:plasma membrane"/>
    <property type="evidence" value="ECO:0007669"/>
    <property type="project" value="TreeGrafter"/>
</dbReference>
<evidence type="ECO:0000259" key="9">
    <source>
        <dbReference type="PROSITE" id="PS50109"/>
    </source>
</evidence>
<evidence type="ECO:0000256" key="6">
    <source>
        <dbReference type="ARBA" id="ARBA00022777"/>
    </source>
</evidence>
<dbReference type="InterPro" id="IPR050351">
    <property type="entry name" value="BphY/WalK/GraS-like"/>
</dbReference>
<keyword evidence="11" id="KW-1185">Reference proteome</keyword>
<dbReference type="PROSITE" id="PS50109">
    <property type="entry name" value="HIS_KIN"/>
    <property type="match status" value="1"/>
</dbReference>
<dbReference type="EMBL" id="UHFN01000007">
    <property type="protein sequence ID" value="SUN62203.1"/>
    <property type="molecule type" value="Genomic_DNA"/>
</dbReference>
<dbReference type="Proteomes" id="UP000254924">
    <property type="component" value="Unassembled WGS sequence"/>
</dbReference>
<dbReference type="FunFam" id="3.30.565.10:FF:000006">
    <property type="entry name" value="Sensor histidine kinase WalK"/>
    <property type="match status" value="1"/>
</dbReference>
<evidence type="ECO:0000256" key="5">
    <source>
        <dbReference type="ARBA" id="ARBA00022679"/>
    </source>
</evidence>
<protein>
    <recommendedName>
        <fullName evidence="3">histidine kinase</fullName>
        <ecNumber evidence="3">2.7.13.3</ecNumber>
    </recommendedName>
</protein>
<evidence type="ECO:0000256" key="7">
    <source>
        <dbReference type="ARBA" id="ARBA00023012"/>
    </source>
</evidence>
<keyword evidence="7" id="KW-0902">Two-component regulatory system</keyword>
<keyword evidence="8" id="KW-1133">Transmembrane helix</keyword>
<evidence type="ECO:0000256" key="1">
    <source>
        <dbReference type="ARBA" id="ARBA00000085"/>
    </source>
</evidence>
<comment type="subcellular location">
    <subcellularLocation>
        <location evidence="2">Membrane</location>
    </subcellularLocation>
</comment>
<evidence type="ECO:0000256" key="4">
    <source>
        <dbReference type="ARBA" id="ARBA00022553"/>
    </source>
</evidence>
<dbReference type="AlphaFoldDB" id="A0A380KB01"/>
<dbReference type="PRINTS" id="PR00344">
    <property type="entry name" value="BCTRLSENSOR"/>
</dbReference>
<evidence type="ECO:0000256" key="3">
    <source>
        <dbReference type="ARBA" id="ARBA00012438"/>
    </source>
</evidence>
<dbReference type="InterPro" id="IPR003661">
    <property type="entry name" value="HisK_dim/P_dom"/>
</dbReference>
<dbReference type="GO" id="GO:0004721">
    <property type="term" value="F:phosphoprotein phosphatase activity"/>
    <property type="evidence" value="ECO:0007669"/>
    <property type="project" value="TreeGrafter"/>
</dbReference>
<keyword evidence="6 10" id="KW-0418">Kinase</keyword>
<organism evidence="10 11">
    <name type="scientific">Streptococcus hyointestinalis</name>
    <dbReference type="NCBI Taxonomy" id="1337"/>
    <lineage>
        <taxon>Bacteria</taxon>
        <taxon>Bacillati</taxon>
        <taxon>Bacillota</taxon>
        <taxon>Bacilli</taxon>
        <taxon>Lactobacillales</taxon>
        <taxon>Streptococcaceae</taxon>
        <taxon>Streptococcus</taxon>
    </lineage>
</organism>
<proteinExistence type="predicted"/>
<dbReference type="Gene3D" id="1.10.287.130">
    <property type="match status" value="1"/>
</dbReference>
<dbReference type="CDD" id="cd00082">
    <property type="entry name" value="HisKA"/>
    <property type="match status" value="1"/>
</dbReference>
<dbReference type="GO" id="GO:0000155">
    <property type="term" value="F:phosphorelay sensor kinase activity"/>
    <property type="evidence" value="ECO:0007669"/>
    <property type="project" value="InterPro"/>
</dbReference>
<dbReference type="InterPro" id="IPR004358">
    <property type="entry name" value="Sig_transdc_His_kin-like_C"/>
</dbReference>
<evidence type="ECO:0000313" key="10">
    <source>
        <dbReference type="EMBL" id="SUN62203.1"/>
    </source>
</evidence>
<dbReference type="SUPFAM" id="SSF55874">
    <property type="entry name" value="ATPase domain of HSP90 chaperone/DNA topoisomerase II/histidine kinase"/>
    <property type="match status" value="1"/>
</dbReference>
<dbReference type="PANTHER" id="PTHR45453">
    <property type="entry name" value="PHOSPHATE REGULON SENSOR PROTEIN PHOR"/>
    <property type="match status" value="1"/>
</dbReference>
<dbReference type="Gene3D" id="3.30.565.10">
    <property type="entry name" value="Histidine kinase-like ATPase, C-terminal domain"/>
    <property type="match status" value="1"/>
</dbReference>
<dbReference type="SMART" id="SM00387">
    <property type="entry name" value="HATPase_c"/>
    <property type="match status" value="1"/>
</dbReference>
<evidence type="ECO:0000313" key="11">
    <source>
        <dbReference type="Proteomes" id="UP000254924"/>
    </source>
</evidence>
<dbReference type="InterPro" id="IPR036097">
    <property type="entry name" value="HisK_dim/P_sf"/>
</dbReference>
<keyword evidence="5 10" id="KW-0808">Transferase</keyword>
<dbReference type="InterPro" id="IPR036890">
    <property type="entry name" value="HATPase_C_sf"/>
</dbReference>
<dbReference type="GeneID" id="78357023"/>
<dbReference type="InterPro" id="IPR005467">
    <property type="entry name" value="His_kinase_dom"/>
</dbReference>
<keyword evidence="8" id="KW-0472">Membrane</keyword>
<feature type="domain" description="Histidine kinase" evidence="9">
    <location>
        <begin position="228"/>
        <end position="443"/>
    </location>
</feature>
<feature type="transmembrane region" description="Helical" evidence="8">
    <location>
        <begin position="188"/>
        <end position="210"/>
    </location>
</feature>
<dbReference type="Pfam" id="PF00512">
    <property type="entry name" value="HisKA"/>
    <property type="match status" value="1"/>
</dbReference>
<accession>A0A380KB01</accession>
<keyword evidence="4" id="KW-0597">Phosphoprotein</keyword>
<evidence type="ECO:0000256" key="8">
    <source>
        <dbReference type="SAM" id="Phobius"/>
    </source>
</evidence>
<dbReference type="PANTHER" id="PTHR45453:SF1">
    <property type="entry name" value="PHOSPHATE REGULON SENSOR PROTEIN PHOR"/>
    <property type="match status" value="1"/>
</dbReference>
<evidence type="ECO:0000256" key="2">
    <source>
        <dbReference type="ARBA" id="ARBA00004370"/>
    </source>
</evidence>
<reference evidence="10 11" key="1">
    <citation type="submission" date="2018-06" db="EMBL/GenBank/DDBJ databases">
        <authorList>
            <consortium name="Pathogen Informatics"/>
            <person name="Doyle S."/>
        </authorList>
    </citation>
    <scope>NUCLEOTIDE SEQUENCE [LARGE SCALE GENOMIC DNA]</scope>
    <source>
        <strain evidence="10 11">NCTC12224</strain>
    </source>
</reference>
<dbReference type="InterPro" id="IPR003594">
    <property type="entry name" value="HATPase_dom"/>
</dbReference>
<feature type="transmembrane region" description="Helical" evidence="8">
    <location>
        <begin position="20"/>
        <end position="38"/>
    </location>
</feature>
<name>A0A380KB01_9STRE</name>